<dbReference type="InterPro" id="IPR036388">
    <property type="entry name" value="WH-like_DNA-bd_sf"/>
</dbReference>
<evidence type="ECO:0000256" key="3">
    <source>
        <dbReference type="ARBA" id="ARBA00023125"/>
    </source>
</evidence>
<name>A0ABT2E927_9GAMM</name>
<dbReference type="PROSITE" id="PS50931">
    <property type="entry name" value="HTH_LYSR"/>
    <property type="match status" value="1"/>
</dbReference>
<proteinExistence type="inferred from homology"/>
<comment type="caution">
    <text evidence="6">The sequence shown here is derived from an EMBL/GenBank/DDBJ whole genome shotgun (WGS) entry which is preliminary data.</text>
</comment>
<evidence type="ECO:0000259" key="5">
    <source>
        <dbReference type="PROSITE" id="PS50931"/>
    </source>
</evidence>
<dbReference type="SUPFAM" id="SSF53850">
    <property type="entry name" value="Periplasmic binding protein-like II"/>
    <property type="match status" value="1"/>
</dbReference>
<evidence type="ECO:0000256" key="4">
    <source>
        <dbReference type="ARBA" id="ARBA00023163"/>
    </source>
</evidence>
<dbReference type="SUPFAM" id="SSF46785">
    <property type="entry name" value="Winged helix' DNA-binding domain"/>
    <property type="match status" value="1"/>
</dbReference>
<feature type="domain" description="HTH lysR-type" evidence="5">
    <location>
        <begin position="6"/>
        <end position="63"/>
    </location>
</feature>
<keyword evidence="7" id="KW-1185">Reference proteome</keyword>
<dbReference type="Proteomes" id="UP001165542">
    <property type="component" value="Unassembled WGS sequence"/>
</dbReference>
<dbReference type="InterPro" id="IPR005119">
    <property type="entry name" value="LysR_subst-bd"/>
</dbReference>
<keyword evidence="2" id="KW-0805">Transcription regulation</keyword>
<dbReference type="EMBL" id="JAJISC010000001">
    <property type="protein sequence ID" value="MCS2608080.1"/>
    <property type="molecule type" value="Genomic_DNA"/>
</dbReference>
<evidence type="ECO:0000313" key="6">
    <source>
        <dbReference type="EMBL" id="MCS2608080.1"/>
    </source>
</evidence>
<dbReference type="InterPro" id="IPR000847">
    <property type="entry name" value="LysR_HTH_N"/>
</dbReference>
<dbReference type="RefSeq" id="WP_259034576.1">
    <property type="nucleotide sequence ID" value="NZ_JAJISC010000001.1"/>
</dbReference>
<reference evidence="6" key="1">
    <citation type="submission" date="2021-11" db="EMBL/GenBank/DDBJ databases">
        <title>Halomonas sp., isolated from a coastal aquaculture zone in Dongshan Bay.</title>
        <authorList>
            <person name="Lin W."/>
        </authorList>
    </citation>
    <scope>NUCLEOTIDE SEQUENCE</scope>
    <source>
        <strain evidence="6">Yzlin-01</strain>
    </source>
</reference>
<dbReference type="InterPro" id="IPR036390">
    <property type="entry name" value="WH_DNA-bd_sf"/>
</dbReference>
<dbReference type="Pfam" id="PF00126">
    <property type="entry name" value="HTH_1"/>
    <property type="match status" value="1"/>
</dbReference>
<evidence type="ECO:0000313" key="7">
    <source>
        <dbReference type="Proteomes" id="UP001165542"/>
    </source>
</evidence>
<evidence type="ECO:0000256" key="2">
    <source>
        <dbReference type="ARBA" id="ARBA00023015"/>
    </source>
</evidence>
<keyword evidence="4" id="KW-0804">Transcription</keyword>
<keyword evidence="3" id="KW-0238">DNA-binding</keyword>
<sequence>MGSNYLETKQLEAFIAVISIGSMTGAARALGRSQSVITRLIQELEEEVGFALLHRNGPRITPTQQGLAFHAQAEMFLAGLRTIGARAREIAKAPPPPLHIAALPSLASSIVPEALARLDDAALPEHVHLNSASAENVIQATAGHLADLGLSTLPLDHPGVEVHWTLAVPCVAVVASHHPLAQRRQVEAGDFAEATLIASHNPYRLRRAINAALESEGITPASTIDSNASSVSVALARQGLGIAVVESMTLRGLPVEGVIALPLNVDLSYHWGVITPAGRPLAPTTATLIETLRTTAEALMCSNAPANGQT</sequence>
<dbReference type="Pfam" id="PF03466">
    <property type="entry name" value="LysR_substrate"/>
    <property type="match status" value="1"/>
</dbReference>
<dbReference type="Gene3D" id="1.10.10.10">
    <property type="entry name" value="Winged helix-like DNA-binding domain superfamily/Winged helix DNA-binding domain"/>
    <property type="match status" value="1"/>
</dbReference>
<protein>
    <submittedName>
        <fullName evidence="6">LysR family transcriptional regulator</fullName>
    </submittedName>
</protein>
<dbReference type="Gene3D" id="3.40.190.290">
    <property type="match status" value="1"/>
</dbReference>
<dbReference type="PANTHER" id="PTHR30427:SF1">
    <property type="entry name" value="TRANSCRIPTIONAL ACTIVATOR PROTEIN LYSR"/>
    <property type="match status" value="1"/>
</dbReference>
<evidence type="ECO:0000256" key="1">
    <source>
        <dbReference type="ARBA" id="ARBA00009437"/>
    </source>
</evidence>
<gene>
    <name evidence="6" type="ORF">LLY24_01935</name>
</gene>
<organism evidence="6 7">
    <name type="scientific">Halomonas dongshanensis</name>
    <dbReference type="NCBI Taxonomy" id="2890835"/>
    <lineage>
        <taxon>Bacteria</taxon>
        <taxon>Pseudomonadati</taxon>
        <taxon>Pseudomonadota</taxon>
        <taxon>Gammaproteobacteria</taxon>
        <taxon>Oceanospirillales</taxon>
        <taxon>Halomonadaceae</taxon>
        <taxon>Halomonas</taxon>
    </lineage>
</organism>
<dbReference type="PANTHER" id="PTHR30427">
    <property type="entry name" value="TRANSCRIPTIONAL ACTIVATOR PROTEIN LYSR"/>
    <property type="match status" value="1"/>
</dbReference>
<comment type="similarity">
    <text evidence="1">Belongs to the LysR transcriptional regulatory family.</text>
</comment>
<accession>A0ABT2E927</accession>